<dbReference type="Gene3D" id="3.20.20.140">
    <property type="entry name" value="Metal-dependent hydrolases"/>
    <property type="match status" value="1"/>
</dbReference>
<keyword evidence="2" id="KW-1185">Reference proteome</keyword>
<dbReference type="EMBL" id="JAKWBL010000004">
    <property type="protein sequence ID" value="MCH5599758.1"/>
    <property type="molecule type" value="Genomic_DNA"/>
</dbReference>
<organism evidence="1 2">
    <name type="scientific">Niabella ginsengisoli</name>
    <dbReference type="NCBI Taxonomy" id="522298"/>
    <lineage>
        <taxon>Bacteria</taxon>
        <taxon>Pseudomonadati</taxon>
        <taxon>Bacteroidota</taxon>
        <taxon>Chitinophagia</taxon>
        <taxon>Chitinophagales</taxon>
        <taxon>Chitinophagaceae</taxon>
        <taxon>Niabella</taxon>
    </lineage>
</organism>
<comment type="caution">
    <text evidence="1">The sequence shown here is derived from an EMBL/GenBank/DDBJ whole genome shotgun (WGS) entry which is preliminary data.</text>
</comment>
<accession>A0ABS9SMY9</accession>
<dbReference type="RefSeq" id="WP_240831790.1">
    <property type="nucleotide sequence ID" value="NZ_JAKWBL010000004.1"/>
</dbReference>
<protein>
    <submittedName>
        <fullName evidence="1">Uncharacterized protein</fullName>
    </submittedName>
</protein>
<reference evidence="1 2" key="1">
    <citation type="submission" date="2022-02" db="EMBL/GenBank/DDBJ databases">
        <authorList>
            <person name="Min J."/>
        </authorList>
    </citation>
    <scope>NUCLEOTIDE SEQUENCE [LARGE SCALE GENOMIC DNA]</scope>
    <source>
        <strain evidence="1 2">GR10-1</strain>
    </source>
</reference>
<dbReference type="Proteomes" id="UP001202248">
    <property type="component" value="Unassembled WGS sequence"/>
</dbReference>
<sequence>MKKRKLKHFSYAVVASFRPDSSFNGKSIEEINLMMGRRHKAKEEAQTIIDIMMKGGASAVFHGMGDEDVKYIMRYPFNMFASDASIRIFNQGVPHPRGYGTNARVLQICERRKGTVT</sequence>
<proteinExistence type="predicted"/>
<evidence type="ECO:0000313" key="2">
    <source>
        <dbReference type="Proteomes" id="UP001202248"/>
    </source>
</evidence>
<gene>
    <name evidence="1" type="ORF">MKP09_18485</name>
</gene>
<name>A0ABS9SMY9_9BACT</name>
<evidence type="ECO:0000313" key="1">
    <source>
        <dbReference type="EMBL" id="MCH5599758.1"/>
    </source>
</evidence>